<dbReference type="CDD" id="cd03283">
    <property type="entry name" value="ABC_MutS-like"/>
    <property type="match status" value="1"/>
</dbReference>
<dbReference type="Pfam" id="PF00488">
    <property type="entry name" value="MutS_V"/>
    <property type="match status" value="1"/>
</dbReference>
<feature type="transmembrane region" description="Helical" evidence="4">
    <location>
        <begin position="236"/>
        <end position="253"/>
    </location>
</feature>
<feature type="transmembrane region" description="Helical" evidence="4">
    <location>
        <begin position="20"/>
        <end position="46"/>
    </location>
</feature>
<keyword evidence="1" id="KW-0547">Nucleotide-binding</keyword>
<feature type="transmembrane region" description="Helical" evidence="4">
    <location>
        <begin position="52"/>
        <end position="71"/>
    </location>
</feature>
<dbReference type="PANTHER" id="PTHR11361">
    <property type="entry name" value="DNA MISMATCH REPAIR PROTEIN MUTS FAMILY MEMBER"/>
    <property type="match status" value="1"/>
</dbReference>
<reference evidence="6 7" key="1">
    <citation type="submission" date="2020-07" db="EMBL/GenBank/DDBJ databases">
        <title>A new beta-1,3-glucan-decomposing anaerobic bacterium isolated from anoxic soil subjected to biological soil disinfestation.</title>
        <authorList>
            <person name="Ueki A."/>
            <person name="Tonouchi A."/>
        </authorList>
    </citation>
    <scope>NUCLEOTIDE SEQUENCE [LARGE SCALE GENOMIC DNA]</scope>
    <source>
        <strain evidence="6 7">TW1</strain>
    </source>
</reference>
<dbReference type="GO" id="GO:0005829">
    <property type="term" value="C:cytosol"/>
    <property type="evidence" value="ECO:0007669"/>
    <property type="project" value="TreeGrafter"/>
</dbReference>
<dbReference type="PIRSF" id="PIRSF037677">
    <property type="entry name" value="DNA_mis_repair_Msh6"/>
    <property type="match status" value="1"/>
</dbReference>
<evidence type="ECO:0000313" key="7">
    <source>
        <dbReference type="Proteomes" id="UP000580568"/>
    </source>
</evidence>
<dbReference type="GO" id="GO:0005524">
    <property type="term" value="F:ATP binding"/>
    <property type="evidence" value="ECO:0007669"/>
    <property type="project" value="UniProtKB-KW"/>
</dbReference>
<evidence type="ECO:0000259" key="5">
    <source>
        <dbReference type="SMART" id="SM00534"/>
    </source>
</evidence>
<dbReference type="Gene3D" id="1.10.1420.10">
    <property type="match status" value="1"/>
</dbReference>
<dbReference type="Gene3D" id="3.40.50.300">
    <property type="entry name" value="P-loop containing nucleotide triphosphate hydrolases"/>
    <property type="match status" value="1"/>
</dbReference>
<name>A0A6V8SQ08_9CLOT</name>
<evidence type="ECO:0000256" key="4">
    <source>
        <dbReference type="SAM" id="Phobius"/>
    </source>
</evidence>
<feature type="transmembrane region" description="Helical" evidence="4">
    <location>
        <begin position="212"/>
        <end position="230"/>
    </location>
</feature>
<accession>A0A6V8SQ08</accession>
<dbReference type="InterPro" id="IPR036187">
    <property type="entry name" value="DNA_mismatch_repair_MutS_sf"/>
</dbReference>
<keyword evidence="4" id="KW-0812">Transmembrane</keyword>
<evidence type="ECO:0000256" key="2">
    <source>
        <dbReference type="ARBA" id="ARBA00022840"/>
    </source>
</evidence>
<sequence>MDRSFYENRKSEGEKIYKEIASRCNVVSFLRLVTFMIFIAACFAIYYTGKNYLIYGVLIMAIVLFVYFVYLHSKKLEEKVRREKFIEINEEAIQRIDGRWKSFQDTGSEFLYIKHPFVNDLDIFGEHSLFQWINTTKTSYGRKKLASLLSLNELPSREEIYQRQQAVKELGANIDFRQKLQVEGSLKDSALGDTENFIQWCKGKNENILGSFMKIAMILLPVAFLSVTFLYFFTDYIISIFPVSIGILNFLVLKLGTKERNEALDIVYELKSSIYTYFNMIKIVEEESFDSNKLTKIKSMLINDEFNFTEEMKELNSIANKIADRKNMIYIIINVALLWDYHLLTRLEYWRRKNSERLEQWLEALGEIEALCSIANISGDNPNWTYGVVTDDLSLEGENVSHPLLGQRAIANSFSLNNNNRIMLVTGSNMSGKSTFLRTIGINTVFTYVGAPVNGTAYKCPILNIYTCMRIGDNLEENISSFYAEILRIKSLINATDNGERVLFMLDEIFRGTNSKDRHTGAEILINQLSEKNAVGLVSTHDLELCDLEENNKKVINYNFREHYENNEIKFDYKLRKGKSTTRNAIYLMKMAGINI</sequence>
<dbReference type="AlphaFoldDB" id="A0A6V8SQ08"/>
<dbReference type="SUPFAM" id="SSF52540">
    <property type="entry name" value="P-loop containing nucleoside triphosphate hydrolases"/>
    <property type="match status" value="1"/>
</dbReference>
<dbReference type="GO" id="GO:0030983">
    <property type="term" value="F:mismatched DNA binding"/>
    <property type="evidence" value="ECO:0007669"/>
    <property type="project" value="InterPro"/>
</dbReference>
<feature type="transmembrane region" description="Helical" evidence="4">
    <location>
        <begin position="327"/>
        <end position="344"/>
    </location>
</feature>
<dbReference type="InterPro" id="IPR027417">
    <property type="entry name" value="P-loop_NTPase"/>
</dbReference>
<gene>
    <name evidence="6" type="ORF">bsdtw1_03413</name>
</gene>
<evidence type="ECO:0000256" key="1">
    <source>
        <dbReference type="ARBA" id="ARBA00022741"/>
    </source>
</evidence>
<feature type="domain" description="DNA mismatch repair proteins mutS family" evidence="5">
    <location>
        <begin position="420"/>
        <end position="595"/>
    </location>
</feature>
<dbReference type="SUPFAM" id="SSF48334">
    <property type="entry name" value="DNA repair protein MutS, domain III"/>
    <property type="match status" value="1"/>
</dbReference>
<comment type="caution">
    <text evidence="6">The sequence shown here is derived from an EMBL/GenBank/DDBJ whole genome shotgun (WGS) entry which is preliminary data.</text>
</comment>
<dbReference type="EMBL" id="BLZR01000001">
    <property type="protein sequence ID" value="GFP77298.1"/>
    <property type="molecule type" value="Genomic_DNA"/>
</dbReference>
<keyword evidence="7" id="KW-1185">Reference proteome</keyword>
<keyword evidence="3" id="KW-0238">DNA-binding</keyword>
<keyword evidence="2" id="KW-0067">ATP-binding</keyword>
<dbReference type="InterPro" id="IPR000432">
    <property type="entry name" value="DNA_mismatch_repair_MutS_C"/>
</dbReference>
<dbReference type="SMART" id="SM00534">
    <property type="entry name" value="MUTSac"/>
    <property type="match status" value="1"/>
</dbReference>
<protein>
    <submittedName>
        <fullName evidence="6">DNA mismatch repair protein MutS</fullName>
    </submittedName>
</protein>
<keyword evidence="4" id="KW-0472">Membrane</keyword>
<keyword evidence="4" id="KW-1133">Transmembrane helix</keyword>
<evidence type="ECO:0000256" key="3">
    <source>
        <dbReference type="ARBA" id="ARBA00023125"/>
    </source>
</evidence>
<dbReference type="GO" id="GO:0140664">
    <property type="term" value="F:ATP-dependent DNA damage sensor activity"/>
    <property type="evidence" value="ECO:0007669"/>
    <property type="project" value="InterPro"/>
</dbReference>
<dbReference type="Proteomes" id="UP000580568">
    <property type="component" value="Unassembled WGS sequence"/>
</dbReference>
<dbReference type="InterPro" id="IPR017261">
    <property type="entry name" value="DNA_mismatch_repair_MutS/MSH"/>
</dbReference>
<proteinExistence type="predicted"/>
<dbReference type="PANTHER" id="PTHR11361:SF99">
    <property type="entry name" value="DNA MISMATCH REPAIR PROTEIN"/>
    <property type="match status" value="1"/>
</dbReference>
<evidence type="ECO:0000313" key="6">
    <source>
        <dbReference type="EMBL" id="GFP77298.1"/>
    </source>
</evidence>
<organism evidence="6 7">
    <name type="scientific">Clostridium fungisolvens</name>
    <dbReference type="NCBI Taxonomy" id="1604897"/>
    <lineage>
        <taxon>Bacteria</taxon>
        <taxon>Bacillati</taxon>
        <taxon>Bacillota</taxon>
        <taxon>Clostridia</taxon>
        <taxon>Eubacteriales</taxon>
        <taxon>Clostridiaceae</taxon>
        <taxon>Clostridium</taxon>
    </lineage>
</organism>
<dbReference type="InterPro" id="IPR045076">
    <property type="entry name" value="MutS"/>
</dbReference>
<dbReference type="InterPro" id="IPR007696">
    <property type="entry name" value="DNA_mismatch_repair_MutS_core"/>
</dbReference>
<dbReference type="GO" id="GO:0006298">
    <property type="term" value="P:mismatch repair"/>
    <property type="evidence" value="ECO:0007669"/>
    <property type="project" value="InterPro"/>
</dbReference>
<dbReference type="Pfam" id="PF05192">
    <property type="entry name" value="MutS_III"/>
    <property type="match status" value="1"/>
</dbReference>
<dbReference type="RefSeq" id="WP_183278679.1">
    <property type="nucleotide sequence ID" value="NZ_BLZR01000001.1"/>
</dbReference>